<accession>A0A561U1Y2</accession>
<dbReference type="Proteomes" id="UP000316184">
    <property type="component" value="Unassembled WGS sequence"/>
</dbReference>
<dbReference type="RefSeq" id="WP_145743051.1">
    <property type="nucleotide sequence ID" value="NZ_VIWX01000005.1"/>
</dbReference>
<name>A0A561U1Y2_9PSEU</name>
<sequence length="363" mass="37455">MERAWFPTARDRWSRSADAAPLHVEPEPITDVLGWLDGRVSADFDPATGRAWQLSFARTTDGGAVLSLVAAHAIADGAALIDAVVRADAGDPVPVPERAPLLSAVVDEIGDGLDQIRSVARWAITRERGKGGAASAKVKPEAPRDWRTPHVVVECDSAALAEKAAAHGGSVNSLFVAALARIAAAAGCADEVVPAALPVSGREPGDVRANSTRIAVAALDRAVLDARDLSAVKAACKSAYQRLAANSSAAQPLALVQMLPDAVVRRLPPPPAATVLASNLGEIPRELCGVPVRSTSATAHYPGAGPAEIATIGDGVTGWLSDSGARTTFSVCGLAPGRIDGVAALRELVLSELSGWGVEVQEW</sequence>
<proteinExistence type="predicted"/>
<dbReference type="OrthoDB" id="4368617at2"/>
<dbReference type="Gene3D" id="3.30.559.10">
    <property type="entry name" value="Chloramphenicol acetyltransferase-like domain"/>
    <property type="match status" value="1"/>
</dbReference>
<dbReference type="SUPFAM" id="SSF52777">
    <property type="entry name" value="CoA-dependent acyltransferases"/>
    <property type="match status" value="2"/>
</dbReference>
<dbReference type="InterPro" id="IPR023213">
    <property type="entry name" value="CAT-like_dom_sf"/>
</dbReference>
<reference evidence="1 2" key="1">
    <citation type="submission" date="2019-06" db="EMBL/GenBank/DDBJ databases">
        <title>Sequencing the genomes of 1000 actinobacteria strains.</title>
        <authorList>
            <person name="Klenk H.-P."/>
        </authorList>
    </citation>
    <scope>NUCLEOTIDE SEQUENCE [LARGE SCALE GENOMIC DNA]</scope>
    <source>
        <strain evidence="1 2">DSM 46699</strain>
    </source>
</reference>
<evidence type="ECO:0008006" key="3">
    <source>
        <dbReference type="Google" id="ProtNLM"/>
    </source>
</evidence>
<dbReference type="AlphaFoldDB" id="A0A561U1Y2"/>
<protein>
    <recommendedName>
        <fullName evidence="3">Condensation domain-containing protein</fullName>
    </recommendedName>
</protein>
<organism evidence="1 2">
    <name type="scientific">Saccharopolyspora dendranthemae</name>
    <dbReference type="NCBI Taxonomy" id="1181886"/>
    <lineage>
        <taxon>Bacteria</taxon>
        <taxon>Bacillati</taxon>
        <taxon>Actinomycetota</taxon>
        <taxon>Actinomycetes</taxon>
        <taxon>Pseudonocardiales</taxon>
        <taxon>Pseudonocardiaceae</taxon>
        <taxon>Saccharopolyspora</taxon>
    </lineage>
</organism>
<gene>
    <name evidence="1" type="ORF">FHU35_15189</name>
</gene>
<dbReference type="EMBL" id="VIWX01000005">
    <property type="protein sequence ID" value="TWF93346.1"/>
    <property type="molecule type" value="Genomic_DNA"/>
</dbReference>
<comment type="caution">
    <text evidence="1">The sequence shown here is derived from an EMBL/GenBank/DDBJ whole genome shotgun (WGS) entry which is preliminary data.</text>
</comment>
<keyword evidence="2" id="KW-1185">Reference proteome</keyword>
<evidence type="ECO:0000313" key="2">
    <source>
        <dbReference type="Proteomes" id="UP000316184"/>
    </source>
</evidence>
<evidence type="ECO:0000313" key="1">
    <source>
        <dbReference type="EMBL" id="TWF93346.1"/>
    </source>
</evidence>